<feature type="region of interest" description="Disordered" evidence="1">
    <location>
        <begin position="1"/>
        <end position="63"/>
    </location>
</feature>
<evidence type="ECO:0000256" key="1">
    <source>
        <dbReference type="SAM" id="MobiDB-lite"/>
    </source>
</evidence>
<accession>C7TY68</accession>
<sequence>MSARARKQKAMESERSEASPTSFSRSSTIERSHTSSGSPRKSFSRSERSSSPLTISRSEEKDELAHLNDRLAGYIDYVRKLELDKQKLTKRIQTVTEERMVISIIFKEDPSRAKLKRPGKHMKMKSQP</sequence>
<feature type="compositionally biased region" description="Polar residues" evidence="1">
    <location>
        <begin position="18"/>
        <end position="27"/>
    </location>
</feature>
<evidence type="ECO:0000313" key="2">
    <source>
        <dbReference type="EMBL" id="CAX82544.1"/>
    </source>
</evidence>
<dbReference type="GO" id="GO:0045109">
    <property type="term" value="P:intermediate filament organization"/>
    <property type="evidence" value="ECO:0007669"/>
    <property type="project" value="TreeGrafter"/>
</dbReference>
<dbReference type="InterPro" id="IPR050405">
    <property type="entry name" value="Intermediate_filament"/>
</dbReference>
<gene>
    <name evidence="2" type="primary">LMNB2</name>
</gene>
<dbReference type="AlphaFoldDB" id="C7TY68"/>
<reference evidence="2" key="2">
    <citation type="submission" date="2009-03" db="EMBL/GenBank/DDBJ databases">
        <authorList>
            <person name="Gang L."/>
        </authorList>
    </citation>
    <scope>NUCLEOTIDE SEQUENCE</scope>
    <source>
        <strain evidence="2">Anhui</strain>
    </source>
</reference>
<dbReference type="GO" id="GO:0005737">
    <property type="term" value="C:cytoplasm"/>
    <property type="evidence" value="ECO:0007669"/>
    <property type="project" value="TreeGrafter"/>
</dbReference>
<reference evidence="2" key="1">
    <citation type="journal article" date="2009" name="Nature">
        <title>The Schistosoma japonicum genome reveals features of host-parasite interplay.</title>
        <authorList>
            <person name="Liu F."/>
            <person name="Zhou Y."/>
            <person name="Wang Z.Q."/>
            <person name="Lu G."/>
            <person name="Zheng H."/>
            <person name="Brindley P.J."/>
            <person name="McManus D.P."/>
            <person name="Blair D."/>
            <person name="Zhang Q.H."/>
            <person name="Zhong Y."/>
            <person name="Wang S."/>
            <person name="Han Z.G."/>
            <person name="Chen Z."/>
        </authorList>
    </citation>
    <scope>NUCLEOTIDE SEQUENCE</scope>
    <source>
        <strain evidence="2">Anhui</strain>
    </source>
</reference>
<dbReference type="PANTHER" id="PTHR45652:SF21">
    <property type="entry name" value="ZINC FINGER CCCH DOMAIN-CONTAINING PROTEIN 13-LIKE ISOFORM X1"/>
    <property type="match status" value="1"/>
</dbReference>
<dbReference type="EMBL" id="FN326820">
    <property type="protein sequence ID" value="CAX82544.1"/>
    <property type="molecule type" value="mRNA"/>
</dbReference>
<organism evidence="2">
    <name type="scientific">Schistosoma japonicum</name>
    <name type="common">Blood fluke</name>
    <dbReference type="NCBI Taxonomy" id="6182"/>
    <lineage>
        <taxon>Eukaryota</taxon>
        <taxon>Metazoa</taxon>
        <taxon>Spiralia</taxon>
        <taxon>Lophotrochozoa</taxon>
        <taxon>Platyhelminthes</taxon>
        <taxon>Trematoda</taxon>
        <taxon>Digenea</taxon>
        <taxon>Strigeidida</taxon>
        <taxon>Schistosomatoidea</taxon>
        <taxon>Schistosomatidae</taxon>
        <taxon>Schistosoma</taxon>
    </lineage>
</organism>
<dbReference type="PANTHER" id="PTHR45652">
    <property type="entry name" value="GLIAL FIBRILLARY ACIDIC PROTEIN"/>
    <property type="match status" value="1"/>
</dbReference>
<dbReference type="SUPFAM" id="SSF64593">
    <property type="entry name" value="Intermediate filament protein, coiled coil region"/>
    <property type="match status" value="1"/>
</dbReference>
<protein>
    <submittedName>
        <fullName evidence="2">Lamin B2</fullName>
    </submittedName>
</protein>
<dbReference type="GO" id="GO:0005882">
    <property type="term" value="C:intermediate filament"/>
    <property type="evidence" value="ECO:0007669"/>
    <property type="project" value="TreeGrafter"/>
</dbReference>
<name>C7TY68_SCHJA</name>
<dbReference type="GO" id="GO:0005200">
    <property type="term" value="F:structural constituent of cytoskeleton"/>
    <property type="evidence" value="ECO:0007669"/>
    <property type="project" value="TreeGrafter"/>
</dbReference>
<proteinExistence type="evidence at transcript level"/>